<keyword evidence="8 11" id="KW-0238">DNA-binding</keyword>
<evidence type="ECO:0000259" key="13">
    <source>
        <dbReference type="PROSITE" id="PS51900"/>
    </source>
</evidence>
<evidence type="ECO:0000256" key="9">
    <source>
        <dbReference type="ARBA" id="ARBA00023172"/>
    </source>
</evidence>
<dbReference type="InterPro" id="IPR002104">
    <property type="entry name" value="Integrase_catalytic"/>
</dbReference>
<dbReference type="Pfam" id="PF02899">
    <property type="entry name" value="Phage_int_SAM_1"/>
    <property type="match status" value="1"/>
</dbReference>
<keyword evidence="7 11" id="KW-0229">DNA integration</keyword>
<feature type="active site" description="O-(3'-phospho-DNA)-tyrosine intermediate" evidence="11">
    <location>
        <position position="280"/>
    </location>
</feature>
<dbReference type="SUPFAM" id="SSF47823">
    <property type="entry name" value="lambda integrase-like, N-terminal domain"/>
    <property type="match status" value="1"/>
</dbReference>
<dbReference type="NCBIfam" id="NF001399">
    <property type="entry name" value="PRK00283.1"/>
    <property type="match status" value="1"/>
</dbReference>
<protein>
    <recommendedName>
        <fullName evidence="3 11">Tyrosine recombinase XerC</fullName>
    </recommendedName>
</protein>
<dbReference type="InterPro" id="IPR050090">
    <property type="entry name" value="Tyrosine_recombinase_XerCD"/>
</dbReference>
<evidence type="ECO:0000256" key="2">
    <source>
        <dbReference type="ARBA" id="ARBA00006657"/>
    </source>
</evidence>
<evidence type="ECO:0000256" key="7">
    <source>
        <dbReference type="ARBA" id="ARBA00022908"/>
    </source>
</evidence>
<feature type="active site" evidence="11">
    <location>
        <position position="176"/>
    </location>
</feature>
<dbReference type="InterPro" id="IPR011931">
    <property type="entry name" value="Recomb_XerC"/>
</dbReference>
<name>A0ABW4XM43_9GAMM</name>
<dbReference type="InterPro" id="IPR004107">
    <property type="entry name" value="Integrase_SAM-like_N"/>
</dbReference>
<dbReference type="NCBIfam" id="NF040815">
    <property type="entry name" value="recomb_XerA_Arch"/>
    <property type="match status" value="1"/>
</dbReference>
<dbReference type="InterPro" id="IPR044068">
    <property type="entry name" value="CB"/>
</dbReference>
<dbReference type="InterPro" id="IPR011010">
    <property type="entry name" value="DNA_brk_join_enz"/>
</dbReference>
<dbReference type="PROSITE" id="PS51900">
    <property type="entry name" value="CB"/>
    <property type="match status" value="1"/>
</dbReference>
<comment type="subunit">
    <text evidence="11">Forms a cyclic heterotetrameric complex composed of two molecules of XerC and two molecules of XerD.</text>
</comment>
<feature type="active site" evidence="11">
    <location>
        <position position="271"/>
    </location>
</feature>
<keyword evidence="5 11" id="KW-0132">Cell division</keyword>
<dbReference type="Gene3D" id="1.10.443.10">
    <property type="entry name" value="Intergrase catalytic core"/>
    <property type="match status" value="1"/>
</dbReference>
<feature type="domain" description="Core-binding (CB)" evidence="13">
    <location>
        <begin position="7"/>
        <end position="92"/>
    </location>
</feature>
<evidence type="ECO:0000313" key="15">
    <source>
        <dbReference type="Proteomes" id="UP001597380"/>
    </source>
</evidence>
<dbReference type="InterPro" id="IPR023009">
    <property type="entry name" value="Tyrosine_recombinase_XerC/XerD"/>
</dbReference>
<proteinExistence type="inferred from homology"/>
<dbReference type="Gene3D" id="1.10.150.130">
    <property type="match status" value="1"/>
</dbReference>
<reference evidence="15" key="1">
    <citation type="journal article" date="2019" name="Int. J. Syst. Evol. Microbiol.">
        <title>The Global Catalogue of Microorganisms (GCM) 10K type strain sequencing project: providing services to taxonomists for standard genome sequencing and annotation.</title>
        <authorList>
            <consortium name="The Broad Institute Genomics Platform"/>
            <consortium name="The Broad Institute Genome Sequencing Center for Infectious Disease"/>
            <person name="Wu L."/>
            <person name="Ma J."/>
        </authorList>
    </citation>
    <scope>NUCLEOTIDE SEQUENCE [LARGE SCALE GENOMIC DNA]</scope>
    <source>
        <strain evidence="15">CGMCC 1.10992</strain>
    </source>
</reference>
<keyword evidence="6 11" id="KW-0159">Chromosome partition</keyword>
<sequence>MKPEIPQALEHWIQRFLDYLRYERVASSHTCSNYQRTLNEFAIQMAELMPEWTAMSQPMIRHYVSDLSFNGLSPSTLNLKLSALRSFCKFLVREGVLKANPAEGIQAPKRPKPLPKNLDVDELDQLLEITDDDPLALRDKAMFELFYASGLRLAELVSLDMNAVDLSSQEVRLTGKGNKTRIVPFGGEAKKAIQRWIRVRGEFADTDESALFLSKQRRRLSPRSVEARLKHWAQRQGLGDKVHPHKLRHSFATHMLESSGDLRAVQELLGHANLSTTQVYTHLDFSHLAEVYDQAHPRAKKRKK</sequence>
<evidence type="ECO:0000256" key="1">
    <source>
        <dbReference type="ARBA" id="ARBA00004496"/>
    </source>
</evidence>
<feature type="active site" evidence="11">
    <location>
        <position position="248"/>
    </location>
</feature>
<evidence type="ECO:0000259" key="12">
    <source>
        <dbReference type="PROSITE" id="PS51898"/>
    </source>
</evidence>
<comment type="function">
    <text evidence="11">Site-specific tyrosine recombinase, which acts by catalyzing the cutting and rejoining of the recombining DNA molecules. The XerC-XerD complex is essential to convert dimers of the bacterial chromosome into monomers to permit their segregation at cell division. It also contributes to the segregational stability of plasmids.</text>
</comment>
<dbReference type="Pfam" id="PF00589">
    <property type="entry name" value="Phage_integrase"/>
    <property type="match status" value="1"/>
</dbReference>
<dbReference type="PANTHER" id="PTHR30349">
    <property type="entry name" value="PHAGE INTEGRASE-RELATED"/>
    <property type="match status" value="1"/>
</dbReference>
<dbReference type="InterPro" id="IPR013762">
    <property type="entry name" value="Integrase-like_cat_sf"/>
</dbReference>
<dbReference type="Proteomes" id="UP001597380">
    <property type="component" value="Unassembled WGS sequence"/>
</dbReference>
<dbReference type="RefSeq" id="WP_345341004.1">
    <property type="nucleotide sequence ID" value="NZ_BAABLI010000017.1"/>
</dbReference>
<feature type="active site" evidence="11">
    <location>
        <position position="245"/>
    </location>
</feature>
<feature type="active site" evidence="11">
    <location>
        <position position="152"/>
    </location>
</feature>
<dbReference type="PANTHER" id="PTHR30349:SF81">
    <property type="entry name" value="TYROSINE RECOMBINASE XERC"/>
    <property type="match status" value="1"/>
</dbReference>
<dbReference type="SUPFAM" id="SSF56349">
    <property type="entry name" value="DNA breaking-rejoining enzymes"/>
    <property type="match status" value="1"/>
</dbReference>
<evidence type="ECO:0000256" key="11">
    <source>
        <dbReference type="HAMAP-Rule" id="MF_01808"/>
    </source>
</evidence>
<dbReference type="InterPro" id="IPR010998">
    <property type="entry name" value="Integrase_recombinase_N"/>
</dbReference>
<dbReference type="EMBL" id="JBHUHT010000011">
    <property type="protein sequence ID" value="MFD2096047.1"/>
    <property type="molecule type" value="Genomic_DNA"/>
</dbReference>
<accession>A0ABW4XM43</accession>
<keyword evidence="15" id="KW-1185">Reference proteome</keyword>
<evidence type="ECO:0000256" key="4">
    <source>
        <dbReference type="ARBA" id="ARBA00022490"/>
    </source>
</evidence>
<keyword evidence="9 11" id="KW-0233">DNA recombination</keyword>
<evidence type="ECO:0000313" key="14">
    <source>
        <dbReference type="EMBL" id="MFD2096047.1"/>
    </source>
</evidence>
<gene>
    <name evidence="11 14" type="primary">xerC</name>
    <name evidence="14" type="ORF">ACFSJ3_08630</name>
</gene>
<evidence type="ECO:0000256" key="5">
    <source>
        <dbReference type="ARBA" id="ARBA00022618"/>
    </source>
</evidence>
<feature type="domain" description="Tyr recombinase" evidence="12">
    <location>
        <begin position="113"/>
        <end position="293"/>
    </location>
</feature>
<dbReference type="NCBIfam" id="TIGR02224">
    <property type="entry name" value="recomb_XerC"/>
    <property type="match status" value="1"/>
</dbReference>
<keyword evidence="10 11" id="KW-0131">Cell cycle</keyword>
<comment type="similarity">
    <text evidence="2 11">Belongs to the 'phage' integrase family. XerC subfamily.</text>
</comment>
<evidence type="ECO:0000256" key="10">
    <source>
        <dbReference type="ARBA" id="ARBA00023306"/>
    </source>
</evidence>
<dbReference type="PROSITE" id="PS51898">
    <property type="entry name" value="TYR_RECOMBINASE"/>
    <property type="match status" value="1"/>
</dbReference>
<dbReference type="CDD" id="cd00798">
    <property type="entry name" value="INT_XerDC_C"/>
    <property type="match status" value="1"/>
</dbReference>
<comment type="subcellular location">
    <subcellularLocation>
        <location evidence="1 11">Cytoplasm</location>
    </subcellularLocation>
</comment>
<dbReference type="HAMAP" id="MF_01808">
    <property type="entry name" value="Recomb_XerC_XerD"/>
    <property type="match status" value="1"/>
</dbReference>
<evidence type="ECO:0000256" key="6">
    <source>
        <dbReference type="ARBA" id="ARBA00022829"/>
    </source>
</evidence>
<evidence type="ECO:0000256" key="8">
    <source>
        <dbReference type="ARBA" id="ARBA00023125"/>
    </source>
</evidence>
<evidence type="ECO:0000256" key="3">
    <source>
        <dbReference type="ARBA" id="ARBA00015804"/>
    </source>
</evidence>
<comment type="caution">
    <text evidence="14">The sequence shown here is derived from an EMBL/GenBank/DDBJ whole genome shotgun (WGS) entry which is preliminary data.</text>
</comment>
<organism evidence="14 15">
    <name type="scientific">Corallincola platygyrae</name>
    <dbReference type="NCBI Taxonomy" id="1193278"/>
    <lineage>
        <taxon>Bacteria</taxon>
        <taxon>Pseudomonadati</taxon>
        <taxon>Pseudomonadota</taxon>
        <taxon>Gammaproteobacteria</taxon>
        <taxon>Alteromonadales</taxon>
        <taxon>Psychromonadaceae</taxon>
        <taxon>Corallincola</taxon>
    </lineage>
</organism>
<keyword evidence="4 11" id="KW-0963">Cytoplasm</keyword>